<sequence length="61" mass="6816">SGGIASVLGCNGGGLHFPFQERLLPSLTNTYLSNHDSTIMQVELKMPLYFPLSYSYNYPFK</sequence>
<name>A0A803VE51_FICAL</name>
<reference evidence="1 2" key="1">
    <citation type="journal article" date="2012" name="Nature">
        <title>The genomic landscape of species divergence in Ficedula flycatchers.</title>
        <authorList>
            <person name="Ellegren H."/>
            <person name="Smeds L."/>
            <person name="Burri R."/>
            <person name="Olason P.I."/>
            <person name="Backstrom N."/>
            <person name="Kawakami T."/>
            <person name="Kunstner A."/>
            <person name="Makinen H."/>
            <person name="Nadachowska-Brzyska K."/>
            <person name="Qvarnstrom A."/>
            <person name="Uebbing S."/>
            <person name="Wolf J.B."/>
        </authorList>
    </citation>
    <scope>NUCLEOTIDE SEQUENCE [LARGE SCALE GENOMIC DNA]</scope>
</reference>
<reference evidence="1" key="3">
    <citation type="submission" date="2025-09" db="UniProtKB">
        <authorList>
            <consortium name="Ensembl"/>
        </authorList>
    </citation>
    <scope>IDENTIFICATION</scope>
</reference>
<dbReference type="Proteomes" id="UP000016665">
    <property type="component" value="Chromosome 14"/>
</dbReference>
<protein>
    <submittedName>
        <fullName evidence="1">Uncharacterized protein</fullName>
    </submittedName>
</protein>
<evidence type="ECO:0000313" key="2">
    <source>
        <dbReference type="Proteomes" id="UP000016665"/>
    </source>
</evidence>
<dbReference type="GeneTree" id="ENSGT01040000244649"/>
<evidence type="ECO:0000313" key="1">
    <source>
        <dbReference type="Ensembl" id="ENSFALP00000021007.1"/>
    </source>
</evidence>
<organism evidence="1 2">
    <name type="scientific">Ficedula albicollis</name>
    <name type="common">Collared flycatcher</name>
    <name type="synonym">Muscicapa albicollis</name>
    <dbReference type="NCBI Taxonomy" id="59894"/>
    <lineage>
        <taxon>Eukaryota</taxon>
        <taxon>Metazoa</taxon>
        <taxon>Chordata</taxon>
        <taxon>Craniata</taxon>
        <taxon>Vertebrata</taxon>
        <taxon>Euteleostomi</taxon>
        <taxon>Archelosauria</taxon>
        <taxon>Archosauria</taxon>
        <taxon>Dinosauria</taxon>
        <taxon>Saurischia</taxon>
        <taxon>Theropoda</taxon>
        <taxon>Coelurosauria</taxon>
        <taxon>Aves</taxon>
        <taxon>Neognathae</taxon>
        <taxon>Neoaves</taxon>
        <taxon>Telluraves</taxon>
        <taxon>Australaves</taxon>
        <taxon>Passeriformes</taxon>
        <taxon>Muscicapidae</taxon>
        <taxon>Ficedula</taxon>
    </lineage>
</organism>
<reference evidence="1" key="2">
    <citation type="submission" date="2025-08" db="UniProtKB">
        <authorList>
            <consortium name="Ensembl"/>
        </authorList>
    </citation>
    <scope>IDENTIFICATION</scope>
</reference>
<accession>A0A803VE51</accession>
<proteinExistence type="predicted"/>
<dbReference type="Ensembl" id="ENSFALT00000041680.1">
    <property type="protein sequence ID" value="ENSFALP00000021007.1"/>
    <property type="gene ID" value="ENSFALG00000023147.1"/>
</dbReference>
<dbReference type="AlphaFoldDB" id="A0A803VE51"/>
<keyword evidence="2" id="KW-1185">Reference proteome</keyword>